<dbReference type="AlphaFoldDB" id="A0A059F4S3"/>
<dbReference type="EMBL" id="KK365134">
    <property type="protein sequence ID" value="KCZ81966.1"/>
    <property type="molecule type" value="Genomic_DNA"/>
</dbReference>
<reference evidence="1 2" key="2">
    <citation type="submission" date="2014-03" db="EMBL/GenBank/DDBJ databases">
        <title>The Genome Sequence of Anncaliia algerae insect isolate PRA339.</title>
        <authorList>
            <consortium name="The Broad Institute Genome Sequencing Platform"/>
            <consortium name="The Broad Institute Genome Sequencing Center for Infectious Disease"/>
            <person name="Cuomo C."/>
            <person name="Becnel J."/>
            <person name="Sanscrainte N."/>
            <person name="Walker B."/>
            <person name="Young S.K."/>
            <person name="Zeng Q."/>
            <person name="Gargeya S."/>
            <person name="Fitzgerald M."/>
            <person name="Haas B."/>
            <person name="Abouelleil A."/>
            <person name="Alvarado L."/>
            <person name="Arachchi H.M."/>
            <person name="Berlin A.M."/>
            <person name="Chapman S.B."/>
            <person name="Dewar J."/>
            <person name="Goldberg J."/>
            <person name="Griggs A."/>
            <person name="Gujja S."/>
            <person name="Hansen M."/>
            <person name="Howarth C."/>
            <person name="Imamovic A."/>
            <person name="Larimer J."/>
            <person name="McCowan C."/>
            <person name="Murphy C."/>
            <person name="Neiman D."/>
            <person name="Pearson M."/>
            <person name="Priest M."/>
            <person name="Roberts A."/>
            <person name="Saif S."/>
            <person name="Shea T."/>
            <person name="Sisk P."/>
            <person name="Sykes S."/>
            <person name="Wortman J."/>
            <person name="Nusbaum C."/>
            <person name="Birren B."/>
        </authorList>
    </citation>
    <scope>NUCLEOTIDE SEQUENCE [LARGE SCALE GENOMIC DNA]</scope>
    <source>
        <strain evidence="1 2">PRA339</strain>
    </source>
</reference>
<organism evidence="1 2">
    <name type="scientific">Anncaliia algerae PRA339</name>
    <dbReference type="NCBI Taxonomy" id="1288291"/>
    <lineage>
        <taxon>Eukaryota</taxon>
        <taxon>Fungi</taxon>
        <taxon>Fungi incertae sedis</taxon>
        <taxon>Microsporidia</taxon>
        <taxon>Tubulinosematoidea</taxon>
        <taxon>Tubulinosematidae</taxon>
        <taxon>Anncaliia</taxon>
    </lineage>
</organism>
<protein>
    <submittedName>
        <fullName evidence="1">Uncharacterized protein</fullName>
    </submittedName>
</protein>
<dbReference type="Proteomes" id="UP000030655">
    <property type="component" value="Unassembled WGS sequence"/>
</dbReference>
<dbReference type="HOGENOM" id="CLU_662169_0_0_1"/>
<evidence type="ECO:0000313" key="2">
    <source>
        <dbReference type="Proteomes" id="UP000030655"/>
    </source>
</evidence>
<reference evidence="2" key="1">
    <citation type="submission" date="2013-02" db="EMBL/GenBank/DDBJ databases">
        <authorList>
            <consortium name="The Broad Institute Genome Sequencing Platform"/>
            <person name="Cuomo C."/>
            <person name="Becnel J."/>
            <person name="Sanscrainte N."/>
            <person name="Walker B."/>
            <person name="Young S.K."/>
            <person name="Zeng Q."/>
            <person name="Gargeya S."/>
            <person name="Fitzgerald M."/>
            <person name="Haas B."/>
            <person name="Abouelleil A."/>
            <person name="Alvarado L."/>
            <person name="Arachchi H.M."/>
            <person name="Berlin A.M."/>
            <person name="Chapman S.B."/>
            <person name="Dewar J."/>
            <person name="Goldberg J."/>
            <person name="Griggs A."/>
            <person name="Gujja S."/>
            <person name="Hansen M."/>
            <person name="Howarth C."/>
            <person name="Imamovic A."/>
            <person name="Larimer J."/>
            <person name="McCowan C."/>
            <person name="Murphy C."/>
            <person name="Neiman D."/>
            <person name="Pearson M."/>
            <person name="Priest M."/>
            <person name="Roberts A."/>
            <person name="Saif S."/>
            <person name="Shea T."/>
            <person name="Sisk P."/>
            <person name="Sykes S."/>
            <person name="Wortman J."/>
            <person name="Nusbaum C."/>
            <person name="Birren B."/>
        </authorList>
    </citation>
    <scope>NUCLEOTIDE SEQUENCE [LARGE SCALE GENOMIC DNA]</scope>
    <source>
        <strain evidence="2">PRA339</strain>
    </source>
</reference>
<keyword evidence="2" id="KW-1185">Reference proteome</keyword>
<proteinExistence type="predicted"/>
<sequence>MNSKRILPYLMRKYQSDLALNGEFSDACRAILLAHIRSSTFAAKFVGMYISGKMAIIDHNGEVLDETWQKYLNEILTTPDESLQISLNRIHRKVGQMKDFGDGLPSKLIIYCENKALKSKLEDILNQLDCEMFFYEEIFYAQFTFFVKNCNLKNTFLNLKDYLSYLKELINYLKKENIVKYSPIKTKNNIINKVIEELNLEFKNDDTVYCEILEENIKYFLKGNLVDSSSLTAKLVTFLYKKCKNIGVVLPPYTNISLLKYLENICKIVNKTDEFSLKDYKDSFDILIYVDHNNLITIHSKVKELDLLNCNGDPLVSYFIFEHLIDFYSVIYEELPNRFIEINIKNKIENIKFTKVDEMLKINKCTGKIRTHEKKVKIYVEGRNQRQVDECAVEIAQYLYDNCDGVGYHPEINYQ</sequence>
<accession>A0A059F4S3</accession>
<dbReference type="VEuPathDB" id="MicrosporidiaDB:H312_00609"/>
<dbReference type="OrthoDB" id="2198367at2759"/>
<dbReference type="STRING" id="1288291.A0A059F4S3"/>
<evidence type="ECO:0000313" key="1">
    <source>
        <dbReference type="EMBL" id="KCZ81966.1"/>
    </source>
</evidence>
<name>A0A059F4S3_9MICR</name>
<gene>
    <name evidence="1" type="ORF">H312_00609</name>
</gene>